<accession>A0ABN2CEI4</accession>
<reference evidence="5 6" key="1">
    <citation type="journal article" date="2019" name="Int. J. Syst. Evol. Microbiol.">
        <title>The Global Catalogue of Microorganisms (GCM) 10K type strain sequencing project: providing services to taxonomists for standard genome sequencing and annotation.</title>
        <authorList>
            <consortium name="The Broad Institute Genomics Platform"/>
            <consortium name="The Broad Institute Genome Sequencing Center for Infectious Disease"/>
            <person name="Wu L."/>
            <person name="Ma J."/>
        </authorList>
    </citation>
    <scope>NUCLEOTIDE SEQUENCE [LARGE SCALE GENOMIC DNA]</scope>
    <source>
        <strain evidence="5 6">JCM 14969</strain>
    </source>
</reference>
<dbReference type="PANTHER" id="PTHR19375">
    <property type="entry name" value="HEAT SHOCK PROTEIN 70KDA"/>
    <property type="match status" value="1"/>
</dbReference>
<feature type="domain" description="Peptidase C14 caspase" evidence="4">
    <location>
        <begin position="2"/>
        <end position="220"/>
    </location>
</feature>
<gene>
    <name evidence="5" type="ORF">GCM10009789_08630</name>
</gene>
<evidence type="ECO:0000256" key="3">
    <source>
        <dbReference type="ARBA" id="ARBA00023186"/>
    </source>
</evidence>
<dbReference type="InterPro" id="IPR043129">
    <property type="entry name" value="ATPase_NBD"/>
</dbReference>
<dbReference type="InterPro" id="IPR029030">
    <property type="entry name" value="Caspase-like_dom_sf"/>
</dbReference>
<dbReference type="SUPFAM" id="SSF53067">
    <property type="entry name" value="Actin-like ATPase domain"/>
    <property type="match status" value="2"/>
</dbReference>
<dbReference type="InterPro" id="IPR011600">
    <property type="entry name" value="Pept_C14_caspase"/>
</dbReference>
<keyword evidence="1" id="KW-0547">Nucleotide-binding</keyword>
<keyword evidence="3" id="KW-0143">Chaperone</keyword>
<dbReference type="Gene3D" id="3.30.420.40">
    <property type="match status" value="2"/>
</dbReference>
<keyword evidence="2" id="KW-0067">ATP-binding</keyword>
<dbReference type="EMBL" id="BAAAOS010000007">
    <property type="protein sequence ID" value="GAA1557531.1"/>
    <property type="molecule type" value="Genomic_DNA"/>
</dbReference>
<evidence type="ECO:0000313" key="5">
    <source>
        <dbReference type="EMBL" id="GAA1557531.1"/>
    </source>
</evidence>
<dbReference type="SUPFAM" id="SSF52129">
    <property type="entry name" value="Caspase-like"/>
    <property type="match status" value="1"/>
</dbReference>
<dbReference type="Gene3D" id="3.90.640.10">
    <property type="entry name" value="Actin, Chain A, domain 4"/>
    <property type="match status" value="1"/>
</dbReference>
<sequence>MNLAVVVGCATYEHPIPSLRFASADARRMADTLRTTCGLQDDEILLLSEDAEDLRSRPTFTNVLRTLSRARQYGRTANLDTLFFFFSGHGYHSVEDGSEYLLLGDSVAEDLERTALAVQTVIARLQEWGPRHLVLLVDACREAVGESKGGAEDEVPGVDVNKLLPTGNIIFSSCSPGQRSYEHQAIGSGIFTAALCEGLSDRGRCRTLHDLNSFVQRRVPELCKLYGKPRQDPVARLEPAEVLALEIVSQTKRSEWRTSLSVGIERRAGRVPPAPIRGLRPKLALDFGTSTTLAALLDSQGRMHAVPAADGRPFVPSVVNFDTDWDYVVGGEALELDRLRPEGTVWYPKRGLGSPLGFTVHDKSLTAEFVCSLIVRSAVKNAEEFLGEPVRGVIASYPASFSIAQTNALQQVLDLAGLEVMRLVPEPSASGMIGPEGSPYVLEDMLIVDIGGGTLDVAVYENAEGVTEVKATHGDGRLGGIDYDEALEKLLLRRVEAQLGSAPLSPFVRNQVKREAMRAKHVLSARESCEVIISDVEGEGGTYHDLQFQVDRAAFETAVRHLDLRVSESIMAVMRERLLRSRVPDTIPSDHDVISALRGLKHVMLCGQASRLPSLVRAISSVTPAPLITSYQNDAVLQGLAAQAGVLEGLRTDQLLLDTIQQGIGVLVESDPGTEGTLPRLARTDEANTVVLDLLRKGTTVPTRRSERVELGGHQPDVTYRLRLVELKSPWSSMGFTPLGVVEFKCPSPAVEVVCDVDANSTMVLHLRDTPGRWERRLLLNRTSGNGLESIVDQRLTGTLDEI</sequence>
<dbReference type="Proteomes" id="UP001500393">
    <property type="component" value="Unassembled WGS sequence"/>
</dbReference>
<dbReference type="Pfam" id="PF00012">
    <property type="entry name" value="HSP70"/>
    <property type="match status" value="1"/>
</dbReference>
<evidence type="ECO:0000256" key="2">
    <source>
        <dbReference type="ARBA" id="ARBA00022840"/>
    </source>
</evidence>
<evidence type="ECO:0000259" key="4">
    <source>
        <dbReference type="Pfam" id="PF00656"/>
    </source>
</evidence>
<dbReference type="Pfam" id="PF00656">
    <property type="entry name" value="Peptidase_C14"/>
    <property type="match status" value="1"/>
</dbReference>
<evidence type="ECO:0000313" key="6">
    <source>
        <dbReference type="Proteomes" id="UP001500393"/>
    </source>
</evidence>
<dbReference type="RefSeq" id="WP_344209969.1">
    <property type="nucleotide sequence ID" value="NZ_BAAAOS010000007.1"/>
</dbReference>
<proteinExistence type="predicted"/>
<keyword evidence="6" id="KW-1185">Reference proteome</keyword>
<dbReference type="PRINTS" id="PR00301">
    <property type="entry name" value="HEATSHOCK70"/>
</dbReference>
<name>A0ABN2CEI4_9ACTN</name>
<dbReference type="InterPro" id="IPR013126">
    <property type="entry name" value="Hsp_70_fam"/>
</dbReference>
<comment type="caution">
    <text evidence="5">The sequence shown here is derived from an EMBL/GenBank/DDBJ whole genome shotgun (WGS) entry which is preliminary data.</text>
</comment>
<organism evidence="5 6">
    <name type="scientific">Kribbella sancticallisti</name>
    <dbReference type="NCBI Taxonomy" id="460087"/>
    <lineage>
        <taxon>Bacteria</taxon>
        <taxon>Bacillati</taxon>
        <taxon>Actinomycetota</taxon>
        <taxon>Actinomycetes</taxon>
        <taxon>Propionibacteriales</taxon>
        <taxon>Kribbellaceae</taxon>
        <taxon>Kribbella</taxon>
    </lineage>
</organism>
<protein>
    <submittedName>
        <fullName evidence="5">Hsp70 family protein</fullName>
    </submittedName>
</protein>
<evidence type="ECO:0000256" key="1">
    <source>
        <dbReference type="ARBA" id="ARBA00022741"/>
    </source>
</evidence>
<dbReference type="Gene3D" id="3.40.50.1460">
    <property type="match status" value="1"/>
</dbReference>